<comment type="caution">
    <text evidence="1">The sequence shown here is derived from an EMBL/GenBank/DDBJ whole genome shotgun (WGS) entry which is preliminary data.</text>
</comment>
<dbReference type="Proteomes" id="UP001138802">
    <property type="component" value="Unassembled WGS sequence"/>
</dbReference>
<organism evidence="1 2">
    <name type="scientific">Thiocapsa imhoffii</name>
    <dbReference type="NCBI Taxonomy" id="382777"/>
    <lineage>
        <taxon>Bacteria</taxon>
        <taxon>Pseudomonadati</taxon>
        <taxon>Pseudomonadota</taxon>
        <taxon>Gammaproteobacteria</taxon>
        <taxon>Chromatiales</taxon>
        <taxon>Chromatiaceae</taxon>
        <taxon>Thiocapsa</taxon>
    </lineage>
</organism>
<dbReference type="NCBIfam" id="TIGR03790">
    <property type="entry name" value="TIGR03790 family protein"/>
    <property type="match status" value="1"/>
</dbReference>
<evidence type="ECO:0000313" key="1">
    <source>
        <dbReference type="EMBL" id="MBK1645285.1"/>
    </source>
</evidence>
<dbReference type="AlphaFoldDB" id="A0A9X0WIQ9"/>
<reference evidence="1 2" key="1">
    <citation type="journal article" date="2020" name="Microorganisms">
        <title>Osmotic Adaptation and Compatible Solute Biosynthesis of Phototrophic Bacteria as Revealed from Genome Analyses.</title>
        <authorList>
            <person name="Imhoff J.F."/>
            <person name="Rahn T."/>
            <person name="Kunzel S."/>
            <person name="Keller A."/>
            <person name="Neulinger S.C."/>
        </authorList>
    </citation>
    <scope>NUCLEOTIDE SEQUENCE [LARGE SCALE GENOMIC DNA]</scope>
    <source>
        <strain evidence="1 2">DSM 21303</strain>
    </source>
</reference>
<evidence type="ECO:0000313" key="2">
    <source>
        <dbReference type="Proteomes" id="UP001138802"/>
    </source>
</evidence>
<gene>
    <name evidence="1" type="ORF">CKO25_11670</name>
</gene>
<dbReference type="InterPro" id="IPR022265">
    <property type="entry name" value="CHP03790"/>
</dbReference>
<sequence>MRDVLPIGLLILGLAVGQVAAGQVEPPRIELPRQALGPEDLAVIINDLDPTSQQIADYFVKRRNIPSQNLIHIRFKPGDPVMDLKTFERIDRSVRAATPAGVQAYVLTWTLPYRVGCMSMTSAFAAGYDEAFCATGCRPTRASAYFASGSDRPYTDFGIRPTIALAGETLADVQALIDRGVAADNTLPSGTGYLVNTTDSARTVRATTFARTIERLGGAVQLARIDADAIENKDDVLFYLTGLVSVPKLDTNRFLPGALADHLTSTGGQLIGSGQMSSLRWLEAGATGSYGTVVEPCNLLDKFPHPTVLIGAYVTGSTLIEAYWKSVRMPGQGMFIGEPLARPFGGYRLVRDGANWHLTVFALRPGRYALQAAEDPIGPYRDMAQFEKVGFQPVQLTLPAGGLLQVRIQPITPK</sequence>
<accession>A0A9X0WIQ9</accession>
<keyword evidence="2" id="KW-1185">Reference proteome</keyword>
<protein>
    <submittedName>
        <fullName evidence="1">TIGR03790 family protein</fullName>
    </submittedName>
</protein>
<dbReference type="EMBL" id="NRSD01000011">
    <property type="protein sequence ID" value="MBK1645285.1"/>
    <property type="molecule type" value="Genomic_DNA"/>
</dbReference>
<proteinExistence type="predicted"/>
<name>A0A9X0WIQ9_9GAMM</name>